<keyword evidence="3" id="KW-0488">Methylation</keyword>
<dbReference type="PROSITE" id="PS51417">
    <property type="entry name" value="ARF"/>
    <property type="match status" value="1"/>
</dbReference>
<evidence type="ECO:0000256" key="6">
    <source>
        <dbReference type="ARBA" id="ARBA00023134"/>
    </source>
</evidence>
<dbReference type="GO" id="GO:0015031">
    <property type="term" value="P:protein transport"/>
    <property type="evidence" value="ECO:0007669"/>
    <property type="project" value="UniProtKB-KW"/>
</dbReference>
<sequence>MEEEKQYKVLLIGDSDVGKTSIVKRFSDDAFDEDILCTIGVEFKMKVVNVDDKDVTLCIWDTAGQEKFRALISSYYRGAHGIILTYDVTKRDSFNNLQYWLNEIETFSTRPNVVKLLVANKIDKENREVSREEGEEFAKKKAMFFIECSAKTKIGIQQAFEELAHKIMETPSLANESEVSKRKQKRPYTHRRKTRIYAPPSKHRASLTSFFFLKIPNTFSFINKKEIS</sequence>
<keyword evidence="5" id="KW-0653">Protein transport</keyword>
<feature type="region of interest" description="Disordered" evidence="9">
    <location>
        <begin position="174"/>
        <end position="193"/>
    </location>
</feature>
<organism evidence="10 11">
    <name type="scientific">Tieghemostelium lacteum</name>
    <name type="common">Slime mold</name>
    <name type="synonym">Dictyostelium lacteum</name>
    <dbReference type="NCBI Taxonomy" id="361077"/>
    <lineage>
        <taxon>Eukaryota</taxon>
        <taxon>Amoebozoa</taxon>
        <taxon>Evosea</taxon>
        <taxon>Eumycetozoa</taxon>
        <taxon>Dictyostelia</taxon>
        <taxon>Dictyosteliales</taxon>
        <taxon>Raperosteliaceae</taxon>
        <taxon>Tieghemostelium</taxon>
    </lineage>
</organism>
<evidence type="ECO:0000256" key="1">
    <source>
        <dbReference type="ARBA" id="ARBA00006270"/>
    </source>
</evidence>
<gene>
    <name evidence="10" type="ORF">DLAC_11071</name>
</gene>
<dbReference type="SUPFAM" id="SSF52540">
    <property type="entry name" value="P-loop containing nucleoside triphosphate hydrolases"/>
    <property type="match status" value="1"/>
</dbReference>
<dbReference type="Gene3D" id="3.40.50.300">
    <property type="entry name" value="P-loop containing nucleotide triphosphate hydrolases"/>
    <property type="match status" value="1"/>
</dbReference>
<dbReference type="CDD" id="cd01863">
    <property type="entry name" value="Rab18"/>
    <property type="match status" value="1"/>
</dbReference>
<protein>
    <submittedName>
        <fullName evidence="10">Rab GTPase</fullName>
    </submittedName>
</protein>
<dbReference type="Proteomes" id="UP000076078">
    <property type="component" value="Unassembled WGS sequence"/>
</dbReference>
<evidence type="ECO:0000256" key="5">
    <source>
        <dbReference type="ARBA" id="ARBA00022927"/>
    </source>
</evidence>
<dbReference type="InterPro" id="IPR001806">
    <property type="entry name" value="Small_GTPase"/>
</dbReference>
<evidence type="ECO:0000256" key="3">
    <source>
        <dbReference type="ARBA" id="ARBA00022481"/>
    </source>
</evidence>
<dbReference type="GO" id="GO:0005525">
    <property type="term" value="F:GTP binding"/>
    <property type="evidence" value="ECO:0007669"/>
    <property type="project" value="UniProtKB-KW"/>
</dbReference>
<accession>A0A151Z334</accession>
<dbReference type="AlphaFoldDB" id="A0A151Z334"/>
<dbReference type="OrthoDB" id="9989112at2759"/>
<dbReference type="Pfam" id="PF00071">
    <property type="entry name" value="Ras"/>
    <property type="match status" value="1"/>
</dbReference>
<keyword evidence="7" id="KW-0449">Lipoprotein</keyword>
<name>A0A151Z334_TIELA</name>
<dbReference type="SMART" id="SM00173">
    <property type="entry name" value="RAS"/>
    <property type="match status" value="1"/>
</dbReference>
<dbReference type="GO" id="GO:0003924">
    <property type="term" value="F:GTPase activity"/>
    <property type="evidence" value="ECO:0007669"/>
    <property type="project" value="InterPro"/>
</dbReference>
<dbReference type="SMART" id="SM00176">
    <property type="entry name" value="RAN"/>
    <property type="match status" value="1"/>
</dbReference>
<dbReference type="InterPro" id="IPR005225">
    <property type="entry name" value="Small_GTP-bd"/>
</dbReference>
<dbReference type="FunFam" id="3.40.50.300:FF:001312">
    <property type="entry name" value="Ras-related protein Rab-18"/>
    <property type="match status" value="1"/>
</dbReference>
<evidence type="ECO:0000256" key="2">
    <source>
        <dbReference type="ARBA" id="ARBA00022448"/>
    </source>
</evidence>
<keyword evidence="2" id="KW-0813">Transport</keyword>
<evidence type="ECO:0000313" key="11">
    <source>
        <dbReference type="Proteomes" id="UP000076078"/>
    </source>
</evidence>
<dbReference type="SMART" id="SM00177">
    <property type="entry name" value="ARF"/>
    <property type="match status" value="1"/>
</dbReference>
<dbReference type="SMART" id="SM00175">
    <property type="entry name" value="RAB"/>
    <property type="match status" value="1"/>
</dbReference>
<keyword evidence="6" id="KW-0342">GTP-binding</keyword>
<evidence type="ECO:0000256" key="9">
    <source>
        <dbReference type="SAM" id="MobiDB-lite"/>
    </source>
</evidence>
<keyword evidence="11" id="KW-1185">Reference proteome</keyword>
<dbReference type="SMART" id="SM00174">
    <property type="entry name" value="RHO"/>
    <property type="match status" value="1"/>
</dbReference>
<dbReference type="EMBL" id="LODT01000051">
    <property type="protein sequence ID" value="KYQ88373.1"/>
    <property type="molecule type" value="Genomic_DNA"/>
</dbReference>
<dbReference type="PANTHER" id="PTHR47977">
    <property type="entry name" value="RAS-RELATED PROTEIN RAB"/>
    <property type="match status" value="1"/>
</dbReference>
<dbReference type="InterPro" id="IPR050227">
    <property type="entry name" value="Rab"/>
</dbReference>
<dbReference type="OMA" id="RVHKMDV"/>
<dbReference type="PRINTS" id="PR00449">
    <property type="entry name" value="RASTRNSFRMNG"/>
</dbReference>
<keyword evidence="8" id="KW-0636">Prenylation</keyword>
<dbReference type="STRING" id="361077.A0A151Z334"/>
<dbReference type="InParanoid" id="A0A151Z334"/>
<evidence type="ECO:0000256" key="8">
    <source>
        <dbReference type="ARBA" id="ARBA00023289"/>
    </source>
</evidence>
<dbReference type="NCBIfam" id="TIGR00231">
    <property type="entry name" value="small_GTP"/>
    <property type="match status" value="1"/>
</dbReference>
<evidence type="ECO:0000313" key="10">
    <source>
        <dbReference type="EMBL" id="KYQ88373.1"/>
    </source>
</evidence>
<comment type="caution">
    <text evidence="10">The sequence shown here is derived from an EMBL/GenBank/DDBJ whole genome shotgun (WGS) entry which is preliminary data.</text>
</comment>
<proteinExistence type="inferred from homology"/>
<keyword evidence="4" id="KW-0547">Nucleotide-binding</keyword>
<dbReference type="FunCoup" id="A0A151Z334">
    <property type="interactions" value="336"/>
</dbReference>
<feature type="compositionally biased region" description="Basic residues" evidence="9">
    <location>
        <begin position="182"/>
        <end position="193"/>
    </location>
</feature>
<reference evidence="10 11" key="1">
    <citation type="submission" date="2015-12" db="EMBL/GenBank/DDBJ databases">
        <title>Dictyostelia acquired genes for synthesis and detection of signals that induce cell-type specialization by lateral gene transfer from prokaryotes.</title>
        <authorList>
            <person name="Gloeckner G."/>
            <person name="Schaap P."/>
        </authorList>
    </citation>
    <scope>NUCLEOTIDE SEQUENCE [LARGE SCALE GENOMIC DNA]</scope>
    <source>
        <strain evidence="10 11">TK</strain>
    </source>
</reference>
<dbReference type="PROSITE" id="PS51420">
    <property type="entry name" value="RHO"/>
    <property type="match status" value="1"/>
</dbReference>
<dbReference type="InterPro" id="IPR027417">
    <property type="entry name" value="P-loop_NTPase"/>
</dbReference>
<comment type="similarity">
    <text evidence="1">Belongs to the small GTPase superfamily. Rab family.</text>
</comment>
<dbReference type="PROSITE" id="PS51421">
    <property type="entry name" value="RAS"/>
    <property type="match status" value="1"/>
</dbReference>
<evidence type="ECO:0000256" key="4">
    <source>
        <dbReference type="ARBA" id="ARBA00022741"/>
    </source>
</evidence>
<evidence type="ECO:0000256" key="7">
    <source>
        <dbReference type="ARBA" id="ARBA00023288"/>
    </source>
</evidence>
<dbReference type="PROSITE" id="PS51419">
    <property type="entry name" value="RAB"/>
    <property type="match status" value="1"/>
</dbReference>